<feature type="domain" description="FecR protein" evidence="2">
    <location>
        <begin position="135"/>
        <end position="223"/>
    </location>
</feature>
<dbReference type="PANTHER" id="PTHR30273">
    <property type="entry name" value="PERIPLASMIC SIGNAL SENSOR AND SIGMA FACTOR ACTIVATOR FECR-RELATED"/>
    <property type="match status" value="1"/>
</dbReference>
<keyword evidence="1" id="KW-1133">Transmembrane helix</keyword>
<dbReference type="PIRSF" id="PIRSF018266">
    <property type="entry name" value="FecR"/>
    <property type="match status" value="1"/>
</dbReference>
<dbReference type="RefSeq" id="WP_346753857.1">
    <property type="nucleotide sequence ID" value="NZ_JAUJEA010000008.1"/>
</dbReference>
<feature type="transmembrane region" description="Helical" evidence="1">
    <location>
        <begin position="99"/>
        <end position="118"/>
    </location>
</feature>
<dbReference type="InterPro" id="IPR006860">
    <property type="entry name" value="FecR"/>
</dbReference>
<name>A0ABT8KUJ6_9BACT</name>
<gene>
    <name evidence="4" type="ORF">QQ008_20755</name>
</gene>
<dbReference type="InterPro" id="IPR012373">
    <property type="entry name" value="Ferrdict_sens_TM"/>
</dbReference>
<dbReference type="Gene3D" id="2.60.120.1440">
    <property type="match status" value="1"/>
</dbReference>
<evidence type="ECO:0000256" key="1">
    <source>
        <dbReference type="SAM" id="Phobius"/>
    </source>
</evidence>
<keyword evidence="5" id="KW-1185">Reference proteome</keyword>
<keyword evidence="1" id="KW-0812">Transmembrane</keyword>
<dbReference type="Pfam" id="PF16344">
    <property type="entry name" value="FecR_C"/>
    <property type="match status" value="1"/>
</dbReference>
<sequence length="344" mass="38794">MVEERIWEIIGNQLKGEGSQEDARLLSDWLSEKPEHQALYDEALTVWKSTGQLNFKLEPNVDEEWEKFKMLRKNEVDISSNNDQIISESSEGKQISLTWFYRIAAIIVVGIGLTYFLIIPSQPDNDNMLTRNSGNEKTSITLHDGTVVWLNVNSTLTYPKDFDANKREVYLTGEAFFEVSPDANKPFVIYSGETEVEVLGTSFNVKGRQNTKNIEVAVITGKVSFSKKDKSQGTILEPGFKATFNVADDTFKKEQNSDANLLAWKENKLTFENMHVGNVISDLEDYFSIEIVPANDNIINCTYTGTYQDPELEDLLEVLCASLGLTYEMRDGRVVLSGDGCPHN</sequence>
<accession>A0ABT8KUJ6</accession>
<protein>
    <submittedName>
        <fullName evidence="4">FecR domain-containing protein</fullName>
    </submittedName>
</protein>
<keyword evidence="1" id="KW-0472">Membrane</keyword>
<dbReference type="EMBL" id="JAUJEA010000008">
    <property type="protein sequence ID" value="MDN5203834.1"/>
    <property type="molecule type" value="Genomic_DNA"/>
</dbReference>
<reference evidence="4" key="1">
    <citation type="submission" date="2023-06" db="EMBL/GenBank/DDBJ databases">
        <title>Genomic of Parafulvivirga corallium.</title>
        <authorList>
            <person name="Wang G."/>
        </authorList>
    </citation>
    <scope>NUCLEOTIDE SEQUENCE</scope>
    <source>
        <strain evidence="4">BMA10</strain>
    </source>
</reference>
<evidence type="ECO:0000313" key="4">
    <source>
        <dbReference type="EMBL" id="MDN5203834.1"/>
    </source>
</evidence>
<dbReference type="PANTHER" id="PTHR30273:SF2">
    <property type="entry name" value="PROTEIN FECR"/>
    <property type="match status" value="1"/>
</dbReference>
<organism evidence="4 5">
    <name type="scientific">Splendidivirga corallicola</name>
    <dbReference type="NCBI Taxonomy" id="3051826"/>
    <lineage>
        <taxon>Bacteria</taxon>
        <taxon>Pseudomonadati</taxon>
        <taxon>Bacteroidota</taxon>
        <taxon>Cytophagia</taxon>
        <taxon>Cytophagales</taxon>
        <taxon>Splendidivirgaceae</taxon>
        <taxon>Splendidivirga</taxon>
    </lineage>
</organism>
<dbReference type="Pfam" id="PF04773">
    <property type="entry name" value="FecR"/>
    <property type="match status" value="1"/>
</dbReference>
<evidence type="ECO:0000313" key="5">
    <source>
        <dbReference type="Proteomes" id="UP001172082"/>
    </source>
</evidence>
<dbReference type="Proteomes" id="UP001172082">
    <property type="component" value="Unassembled WGS sequence"/>
</dbReference>
<dbReference type="Gene3D" id="3.55.50.30">
    <property type="match status" value="1"/>
</dbReference>
<proteinExistence type="predicted"/>
<feature type="domain" description="Protein FecR C-terminal" evidence="3">
    <location>
        <begin position="268"/>
        <end position="335"/>
    </location>
</feature>
<comment type="caution">
    <text evidence="4">The sequence shown here is derived from an EMBL/GenBank/DDBJ whole genome shotgun (WGS) entry which is preliminary data.</text>
</comment>
<evidence type="ECO:0000259" key="3">
    <source>
        <dbReference type="Pfam" id="PF16344"/>
    </source>
</evidence>
<evidence type="ECO:0000259" key="2">
    <source>
        <dbReference type="Pfam" id="PF04773"/>
    </source>
</evidence>
<dbReference type="InterPro" id="IPR032508">
    <property type="entry name" value="FecR_C"/>
</dbReference>